<accession>A0A0S7BL21</accession>
<proteinExistence type="predicted"/>
<keyword evidence="3" id="KW-1185">Reference proteome</keyword>
<dbReference type="OrthoDB" id="9807451at2"/>
<dbReference type="Pfam" id="PF02579">
    <property type="entry name" value="Nitro_FeMo-Co"/>
    <property type="match status" value="1"/>
</dbReference>
<dbReference type="SUPFAM" id="SSF53146">
    <property type="entry name" value="Nitrogenase accessory factor-like"/>
    <property type="match status" value="1"/>
</dbReference>
<protein>
    <submittedName>
        <fullName evidence="2">Predicted Fe-Mo cluster-binding protein, NifX family</fullName>
    </submittedName>
</protein>
<dbReference type="PANTHER" id="PTHR42983">
    <property type="entry name" value="DINITROGENASE IRON-MOLYBDENUM COFACTOR PROTEIN-RELATED"/>
    <property type="match status" value="1"/>
</dbReference>
<dbReference type="Proteomes" id="UP000053370">
    <property type="component" value="Unassembled WGS sequence"/>
</dbReference>
<evidence type="ECO:0000259" key="1">
    <source>
        <dbReference type="Pfam" id="PF02579"/>
    </source>
</evidence>
<dbReference type="STRING" id="1678840.ATC1_131018"/>
<dbReference type="RefSeq" id="WP_062281429.1">
    <property type="nucleotide sequence ID" value="NZ_DF968181.1"/>
</dbReference>
<dbReference type="InterPro" id="IPR003731">
    <property type="entry name" value="Di-Nase_FeMo-co_biosynth"/>
</dbReference>
<evidence type="ECO:0000313" key="3">
    <source>
        <dbReference type="Proteomes" id="UP000053370"/>
    </source>
</evidence>
<dbReference type="CDD" id="cd00851">
    <property type="entry name" value="MTH1175"/>
    <property type="match status" value="1"/>
</dbReference>
<name>A0A0S7BL21_9CHLR</name>
<organism evidence="2">
    <name type="scientific">Flexilinea flocculi</name>
    <dbReference type="NCBI Taxonomy" id="1678840"/>
    <lineage>
        <taxon>Bacteria</taxon>
        <taxon>Bacillati</taxon>
        <taxon>Chloroflexota</taxon>
        <taxon>Anaerolineae</taxon>
        <taxon>Anaerolineales</taxon>
        <taxon>Anaerolineaceae</taxon>
        <taxon>Flexilinea</taxon>
    </lineage>
</organism>
<evidence type="ECO:0000313" key="2">
    <source>
        <dbReference type="EMBL" id="GAP41036.1"/>
    </source>
</evidence>
<gene>
    <name evidence="2" type="ORF">ATC1_131018</name>
</gene>
<dbReference type="Gene3D" id="3.30.420.130">
    <property type="entry name" value="Dinitrogenase iron-molybdenum cofactor biosynthesis domain"/>
    <property type="match status" value="1"/>
</dbReference>
<dbReference type="AlphaFoldDB" id="A0A0S7BL21"/>
<dbReference type="EMBL" id="DF968181">
    <property type="protein sequence ID" value="GAP41036.1"/>
    <property type="molecule type" value="Genomic_DNA"/>
</dbReference>
<sequence length="123" mass="13353">MIIAIPVDKNEENTTVCMSFGRAPYFMFVDSESGRSEFAENDAAESQGGAGIKAAQFIVDHKANVLLTPRCGENAAEVIQAAGIIVYRTNGNSVKENIADLKDHKLTLLEEFHAGFHGHRSNS</sequence>
<dbReference type="PANTHER" id="PTHR42983:SF1">
    <property type="entry name" value="IRON-MOLYBDENUM PROTEIN"/>
    <property type="match status" value="1"/>
</dbReference>
<dbReference type="InterPro" id="IPR036105">
    <property type="entry name" value="DiNase_FeMo-co_biosyn_sf"/>
</dbReference>
<feature type="domain" description="Dinitrogenase iron-molybdenum cofactor biosynthesis" evidence="1">
    <location>
        <begin position="13"/>
        <end position="102"/>
    </location>
</feature>
<reference evidence="2" key="1">
    <citation type="journal article" date="2015" name="Genome Announc.">
        <title>Draft Genome Sequence of Anaerolineae Strain TC1, a Novel Isolate from a Methanogenic Wastewater Treatment System.</title>
        <authorList>
            <person name="Matsuura N."/>
            <person name="Tourlousse D.M."/>
            <person name="Sun L."/>
            <person name="Toyonaga M."/>
            <person name="Kuroda K."/>
            <person name="Ohashi A."/>
            <person name="Cruz R."/>
            <person name="Yamaguchi T."/>
            <person name="Sekiguchi Y."/>
        </authorList>
    </citation>
    <scope>NUCLEOTIDE SEQUENCE [LARGE SCALE GENOMIC DNA]</scope>
    <source>
        <strain evidence="2">TC1</strain>
    </source>
</reference>
<dbReference type="InterPro" id="IPR033913">
    <property type="entry name" value="MTH1175_dom"/>
</dbReference>